<accession>A0ABQ6LIV7</accession>
<evidence type="ECO:0000256" key="2">
    <source>
        <dbReference type="SAM" id="MobiDB-lite"/>
    </source>
</evidence>
<reference evidence="4 5" key="1">
    <citation type="submission" date="2023-04" db="EMBL/GenBank/DDBJ databases">
        <title>Marinoamorphus aggregata gen. nov., sp. Nov., isolate from tissue of brittle star Ophioplocus japonicus.</title>
        <authorList>
            <person name="Kawano K."/>
            <person name="Sawayama S."/>
            <person name="Nakagawa S."/>
        </authorList>
    </citation>
    <scope>NUCLEOTIDE SEQUENCE [LARGE SCALE GENOMIC DNA]</scope>
    <source>
        <strain evidence="4 5">NKW23</strain>
    </source>
</reference>
<dbReference type="InterPro" id="IPR023393">
    <property type="entry name" value="START-like_dom_sf"/>
</dbReference>
<evidence type="ECO:0000313" key="4">
    <source>
        <dbReference type="EMBL" id="GMG82361.1"/>
    </source>
</evidence>
<dbReference type="Pfam" id="PF08327">
    <property type="entry name" value="AHSA1"/>
    <property type="match status" value="1"/>
</dbReference>
<sequence>MTTETQTAAPTGTPPETPTEVTVSREIAAAPERVYALWLDPQAMIRWFGIDGITNTGCEVDPQVGGAWKLAATGPKGPFHVEGVFLALEPGRRVVQSWVHVDGDGTRGNETEAEVLFEPAGTGTRVTVHHRRIRFTPDAFREGWGQSLARIAELA</sequence>
<comment type="similarity">
    <text evidence="1">Belongs to the AHA1 family.</text>
</comment>
<protein>
    <submittedName>
        <fullName evidence="4">SRPBCC family protein</fullName>
    </submittedName>
</protein>
<dbReference type="Proteomes" id="UP001239909">
    <property type="component" value="Unassembled WGS sequence"/>
</dbReference>
<dbReference type="CDD" id="cd07814">
    <property type="entry name" value="SRPBCC_CalC_Aha1-like"/>
    <property type="match status" value="1"/>
</dbReference>
<name>A0ABQ6LIV7_9RHOB</name>
<organism evidence="4 5">
    <name type="scientific">Paralimibaculum aggregatum</name>
    <dbReference type="NCBI Taxonomy" id="3036245"/>
    <lineage>
        <taxon>Bacteria</taxon>
        <taxon>Pseudomonadati</taxon>
        <taxon>Pseudomonadota</taxon>
        <taxon>Alphaproteobacteria</taxon>
        <taxon>Rhodobacterales</taxon>
        <taxon>Paracoccaceae</taxon>
        <taxon>Paralimibaculum</taxon>
    </lineage>
</organism>
<evidence type="ECO:0000259" key="3">
    <source>
        <dbReference type="Pfam" id="PF08327"/>
    </source>
</evidence>
<dbReference type="Gene3D" id="3.30.530.20">
    <property type="match status" value="1"/>
</dbReference>
<feature type="compositionally biased region" description="Low complexity" evidence="2">
    <location>
        <begin position="1"/>
        <end position="11"/>
    </location>
</feature>
<evidence type="ECO:0000313" key="5">
    <source>
        <dbReference type="Proteomes" id="UP001239909"/>
    </source>
</evidence>
<evidence type="ECO:0000256" key="1">
    <source>
        <dbReference type="ARBA" id="ARBA00006817"/>
    </source>
</evidence>
<dbReference type="SUPFAM" id="SSF55961">
    <property type="entry name" value="Bet v1-like"/>
    <property type="match status" value="1"/>
</dbReference>
<feature type="region of interest" description="Disordered" evidence="2">
    <location>
        <begin position="1"/>
        <end position="21"/>
    </location>
</feature>
<dbReference type="RefSeq" id="WP_285671141.1">
    <property type="nucleotide sequence ID" value="NZ_BSYI01000010.1"/>
</dbReference>
<dbReference type="EMBL" id="BSYI01000010">
    <property type="protein sequence ID" value="GMG82361.1"/>
    <property type="molecule type" value="Genomic_DNA"/>
</dbReference>
<keyword evidence="5" id="KW-1185">Reference proteome</keyword>
<feature type="domain" description="Activator of Hsp90 ATPase homologue 1/2-like C-terminal" evidence="3">
    <location>
        <begin position="29"/>
        <end position="154"/>
    </location>
</feature>
<proteinExistence type="inferred from homology"/>
<dbReference type="InterPro" id="IPR013538">
    <property type="entry name" value="ASHA1/2-like_C"/>
</dbReference>
<gene>
    <name evidence="4" type="ORF">LNKW23_15740</name>
</gene>
<comment type="caution">
    <text evidence="4">The sequence shown here is derived from an EMBL/GenBank/DDBJ whole genome shotgun (WGS) entry which is preliminary data.</text>
</comment>